<keyword evidence="13" id="KW-0406">Ion transport</keyword>
<dbReference type="NCBIfam" id="TIGR01525">
    <property type="entry name" value="ATPase-IB_hvy"/>
    <property type="match status" value="1"/>
</dbReference>
<keyword evidence="10" id="KW-0460">Magnesium</keyword>
<evidence type="ECO:0000256" key="15">
    <source>
        <dbReference type="RuleBase" id="RU362081"/>
    </source>
</evidence>
<gene>
    <name evidence="17" type="primary">cadA</name>
    <name evidence="17" type="ORF">H3N35_17210</name>
</gene>
<dbReference type="InterPro" id="IPR023214">
    <property type="entry name" value="HAD_sf"/>
</dbReference>
<evidence type="ECO:0000259" key="16">
    <source>
        <dbReference type="PROSITE" id="PS50846"/>
    </source>
</evidence>
<feature type="transmembrane region" description="Helical" evidence="15">
    <location>
        <begin position="455"/>
        <end position="479"/>
    </location>
</feature>
<dbReference type="InterPro" id="IPR023299">
    <property type="entry name" value="ATPase_P-typ_cyto_dom_N"/>
</dbReference>
<keyword evidence="11" id="KW-1278">Translocase</keyword>
<feature type="transmembrane region" description="Helical" evidence="15">
    <location>
        <begin position="179"/>
        <end position="199"/>
    </location>
</feature>
<dbReference type="Gene3D" id="3.40.1110.10">
    <property type="entry name" value="Calcium-transporting ATPase, cytoplasmic domain N"/>
    <property type="match status" value="1"/>
</dbReference>
<keyword evidence="3" id="KW-0813">Transport</keyword>
<dbReference type="Pfam" id="PF00702">
    <property type="entry name" value="Hydrolase"/>
    <property type="match status" value="1"/>
</dbReference>
<dbReference type="InterPro" id="IPR001757">
    <property type="entry name" value="P_typ_ATPase"/>
</dbReference>
<sequence length="800" mass="87373">MSSSCYHCGEPVPKGVELSVCIEQIRQVMCCIGCQAVAQTIVDNNLTEYYRFRTEPANKGAALVPEQLQRHQLLDDENLQHDFIYQDENSKEAILTVDGISCAACAWLIEMQLDKLPGLMSVNVNATTQRARVQWADDEIKLSEILSTLDKIGYQALPFKASTVEEKNKSQSKAFIKRLGISGILMMQVMMIAIGLYFGAFSDMSAHNLVYLRWASFLLTIPVVTYGAFPFYLGAFNTLKLKRLSMDVPVSIAIILSFIASGWATISQQGEVYFESVSMFTFLLLVGKFLEFRARARAAEVSANLLKLMPMTATKLELDDNNSKEVLVSAKSLQALDKVIIKPGEVVPADGIIISGQSQLNEAMLSGEQLPLDKGVGDTVFAGTINGDGNLTVEVKQDVNHSFLSQLIRLSESSQAHKPKLARLSDQIAQYFVAVILLTAIGTAYYWHQHMPHEAFWITLSVLVATCPCALSLATPTALTCATTRLNREGIMVKSGHVMETIPKIDCYAFDKTGTLTTGEFEITRVTLPDTDKKQDKAQALKIAAALEAYSQHPLAKPFVQYRDFSYQISDAKVHPGAGISGMVNGNSYRVGKVSWLLSGEQLVQYQNAQCVLICDDKLVAAFYLEDKIREDAERLLSTLNETKNKTMMLSGDSASGCDSVSRQLQLDQVSSSLSAEDKMAIIKAEQQSHTVAMVGDGVNDTPVFGAAHVSIAMGSGTDVAKSGADVILLSNRLSSVSTLKSLAIKTRKIIFQNYAWAFGYNAIVLPLAVAGLITPYMAVIGMSASSILVITNSLRLLKS</sequence>
<organism evidence="17 18">
    <name type="scientific">Thalassomonas haliotis</name>
    <dbReference type="NCBI Taxonomy" id="485448"/>
    <lineage>
        <taxon>Bacteria</taxon>
        <taxon>Pseudomonadati</taxon>
        <taxon>Pseudomonadota</taxon>
        <taxon>Gammaproteobacteria</taxon>
        <taxon>Alteromonadales</taxon>
        <taxon>Colwelliaceae</taxon>
        <taxon>Thalassomonas</taxon>
    </lineage>
</organism>
<evidence type="ECO:0000256" key="7">
    <source>
        <dbReference type="ARBA" id="ARBA00022723"/>
    </source>
</evidence>
<evidence type="ECO:0000256" key="11">
    <source>
        <dbReference type="ARBA" id="ARBA00022967"/>
    </source>
</evidence>
<dbReference type="InterPro" id="IPR044492">
    <property type="entry name" value="P_typ_ATPase_HD_dom"/>
</dbReference>
<keyword evidence="8 15" id="KW-0547">Nucleotide-binding</keyword>
<feature type="transmembrane region" description="Helical" evidence="15">
    <location>
        <begin position="248"/>
        <end position="266"/>
    </location>
</feature>
<evidence type="ECO:0000313" key="18">
    <source>
        <dbReference type="Proteomes" id="UP001215231"/>
    </source>
</evidence>
<dbReference type="PROSITE" id="PS00154">
    <property type="entry name" value="ATPASE_E1_E2"/>
    <property type="match status" value="1"/>
</dbReference>
<dbReference type="InterPro" id="IPR027256">
    <property type="entry name" value="P-typ_ATPase_IB"/>
</dbReference>
<dbReference type="PROSITE" id="PS50846">
    <property type="entry name" value="HMA_2"/>
    <property type="match status" value="1"/>
</dbReference>
<dbReference type="NCBIfam" id="TIGR01511">
    <property type="entry name" value="ATPase-IB1_Cu"/>
    <property type="match status" value="1"/>
</dbReference>
<evidence type="ECO:0000256" key="1">
    <source>
        <dbReference type="ARBA" id="ARBA00004651"/>
    </source>
</evidence>
<dbReference type="InterPro" id="IPR036412">
    <property type="entry name" value="HAD-like_sf"/>
</dbReference>
<evidence type="ECO:0000313" key="17">
    <source>
        <dbReference type="EMBL" id="WDE10031.1"/>
    </source>
</evidence>
<evidence type="ECO:0000256" key="12">
    <source>
        <dbReference type="ARBA" id="ARBA00022989"/>
    </source>
</evidence>
<keyword evidence="14 15" id="KW-0472">Membrane</keyword>
<dbReference type="Gene3D" id="2.70.150.10">
    <property type="entry name" value="Calcium-transporting ATPase, cytoplasmic transduction domain A"/>
    <property type="match status" value="1"/>
</dbReference>
<dbReference type="Pfam" id="PF00403">
    <property type="entry name" value="HMA"/>
    <property type="match status" value="1"/>
</dbReference>
<evidence type="ECO:0000256" key="10">
    <source>
        <dbReference type="ARBA" id="ARBA00022842"/>
    </source>
</evidence>
<feature type="transmembrane region" description="Helical" evidence="15">
    <location>
        <begin position="428"/>
        <end position="449"/>
    </location>
</feature>
<keyword evidence="5" id="KW-0597">Phosphoprotein</keyword>
<dbReference type="PANTHER" id="PTHR43520:SF5">
    <property type="entry name" value="CATION-TRANSPORTING P-TYPE ATPASE-RELATED"/>
    <property type="match status" value="1"/>
</dbReference>
<dbReference type="InterPro" id="IPR008250">
    <property type="entry name" value="ATPase_P-typ_transduc_dom_A_sf"/>
</dbReference>
<keyword evidence="7 15" id="KW-0479">Metal-binding</keyword>
<dbReference type="InterPro" id="IPR018303">
    <property type="entry name" value="ATPase_P-typ_P_site"/>
</dbReference>
<keyword evidence="9 15" id="KW-0067">ATP-binding</keyword>
<dbReference type="SFLD" id="SFLDF00027">
    <property type="entry name" value="p-type_atpase"/>
    <property type="match status" value="1"/>
</dbReference>
<accession>A0ABY7V8Z6</accession>
<dbReference type="Pfam" id="PF00122">
    <property type="entry name" value="E1-E2_ATPase"/>
    <property type="match status" value="1"/>
</dbReference>
<dbReference type="InterPro" id="IPR059000">
    <property type="entry name" value="ATPase_P-type_domA"/>
</dbReference>
<dbReference type="EMBL" id="CP059693">
    <property type="protein sequence ID" value="WDE10031.1"/>
    <property type="molecule type" value="Genomic_DNA"/>
</dbReference>
<dbReference type="SUPFAM" id="SSF81653">
    <property type="entry name" value="Calcium ATPase, transduction domain A"/>
    <property type="match status" value="1"/>
</dbReference>
<evidence type="ECO:0000256" key="14">
    <source>
        <dbReference type="ARBA" id="ARBA00023136"/>
    </source>
</evidence>
<dbReference type="Proteomes" id="UP001215231">
    <property type="component" value="Chromosome"/>
</dbReference>
<reference evidence="17 18" key="1">
    <citation type="journal article" date="2022" name="Mar. Drugs">
        <title>Bioassay-Guided Fractionation Leads to the Detection of Cholic Acid Generated by the Rare Thalassomonas sp.</title>
        <authorList>
            <person name="Pheiffer F."/>
            <person name="Schneider Y.K."/>
            <person name="Hansen E.H."/>
            <person name="Andersen J.H."/>
            <person name="Isaksson J."/>
            <person name="Busche T."/>
            <person name="R C."/>
            <person name="Kalinowski J."/>
            <person name="Zyl L.V."/>
            <person name="Trindade M."/>
        </authorList>
    </citation>
    <scope>NUCLEOTIDE SEQUENCE [LARGE SCALE GENOMIC DNA]</scope>
    <source>
        <strain evidence="17 18">A5K-61T</strain>
    </source>
</reference>
<dbReference type="RefSeq" id="WP_274050044.1">
    <property type="nucleotide sequence ID" value="NZ_CP059693.1"/>
</dbReference>
<dbReference type="SFLD" id="SFLDG00002">
    <property type="entry name" value="C1.7:_P-type_atpase_like"/>
    <property type="match status" value="1"/>
</dbReference>
<keyword evidence="18" id="KW-1185">Reference proteome</keyword>
<comment type="subcellular location">
    <subcellularLocation>
        <location evidence="1">Cell membrane</location>
        <topology evidence="1">Multi-pass membrane protein</topology>
    </subcellularLocation>
</comment>
<evidence type="ECO:0000256" key="5">
    <source>
        <dbReference type="ARBA" id="ARBA00022553"/>
    </source>
</evidence>
<evidence type="ECO:0000256" key="9">
    <source>
        <dbReference type="ARBA" id="ARBA00022840"/>
    </source>
</evidence>
<keyword evidence="12 15" id="KW-1133">Transmembrane helix</keyword>
<dbReference type="Gene3D" id="3.40.50.1000">
    <property type="entry name" value="HAD superfamily/HAD-like"/>
    <property type="match status" value="1"/>
</dbReference>
<feature type="transmembrane region" description="Helical" evidence="15">
    <location>
        <begin position="211"/>
        <end position="236"/>
    </location>
</feature>
<name>A0ABY7V8Z6_9GAMM</name>
<dbReference type="SFLD" id="SFLDS00003">
    <property type="entry name" value="Haloacid_Dehalogenase"/>
    <property type="match status" value="1"/>
</dbReference>
<dbReference type="PROSITE" id="PS01229">
    <property type="entry name" value="COF_2"/>
    <property type="match status" value="1"/>
</dbReference>
<dbReference type="SUPFAM" id="SSF55008">
    <property type="entry name" value="HMA, heavy metal-associated domain"/>
    <property type="match status" value="1"/>
</dbReference>
<dbReference type="SUPFAM" id="SSF56784">
    <property type="entry name" value="HAD-like"/>
    <property type="match status" value="1"/>
</dbReference>
<dbReference type="InterPro" id="IPR036163">
    <property type="entry name" value="HMA_dom_sf"/>
</dbReference>
<keyword evidence="4 15" id="KW-1003">Cell membrane</keyword>
<dbReference type="PANTHER" id="PTHR43520">
    <property type="entry name" value="ATP7, ISOFORM B"/>
    <property type="match status" value="1"/>
</dbReference>
<feature type="transmembrane region" description="Helical" evidence="15">
    <location>
        <begin position="272"/>
        <end position="290"/>
    </location>
</feature>
<feature type="domain" description="HMA" evidence="16">
    <location>
        <begin position="91"/>
        <end position="157"/>
    </location>
</feature>
<feature type="transmembrane region" description="Helical" evidence="15">
    <location>
        <begin position="755"/>
        <end position="774"/>
    </location>
</feature>
<dbReference type="SUPFAM" id="SSF81660">
    <property type="entry name" value="Metal cation-transporting ATPase, ATP-binding domain N"/>
    <property type="match status" value="1"/>
</dbReference>
<dbReference type="CDD" id="cd00371">
    <property type="entry name" value="HMA"/>
    <property type="match status" value="1"/>
</dbReference>
<proteinExistence type="inferred from homology"/>
<keyword evidence="6 15" id="KW-0812">Transmembrane</keyword>
<protein>
    <submittedName>
        <fullName evidence="17">Cadmium-translocating P-type ATPase</fullName>
    </submittedName>
</protein>
<dbReference type="InterPro" id="IPR023298">
    <property type="entry name" value="ATPase_P-typ_TM_dom_sf"/>
</dbReference>
<dbReference type="SUPFAM" id="SSF81665">
    <property type="entry name" value="Calcium ATPase, transmembrane domain M"/>
    <property type="match status" value="1"/>
</dbReference>
<dbReference type="CDD" id="cd02079">
    <property type="entry name" value="P-type_ATPase_HM"/>
    <property type="match status" value="1"/>
</dbReference>
<dbReference type="NCBIfam" id="TIGR01494">
    <property type="entry name" value="ATPase_P-type"/>
    <property type="match status" value="1"/>
</dbReference>
<evidence type="ECO:0000256" key="4">
    <source>
        <dbReference type="ARBA" id="ARBA00022475"/>
    </source>
</evidence>
<dbReference type="InterPro" id="IPR006121">
    <property type="entry name" value="HMA_dom"/>
</dbReference>
<dbReference type="NCBIfam" id="TIGR01512">
    <property type="entry name" value="ATPase-IB2_Cd"/>
    <property type="match status" value="1"/>
</dbReference>
<dbReference type="InterPro" id="IPR021993">
    <property type="entry name" value="ATPase-cat-bd"/>
</dbReference>
<evidence type="ECO:0000256" key="6">
    <source>
        <dbReference type="ARBA" id="ARBA00022692"/>
    </source>
</evidence>
<evidence type="ECO:0000256" key="8">
    <source>
        <dbReference type="ARBA" id="ARBA00022741"/>
    </source>
</evidence>
<comment type="similarity">
    <text evidence="2 15">Belongs to the cation transport ATPase (P-type) (TC 3.A.3) family. Type IB subfamily.</text>
</comment>
<dbReference type="Pfam" id="PF12156">
    <property type="entry name" value="ATPase-cat_bd"/>
    <property type="match status" value="1"/>
</dbReference>
<evidence type="ECO:0000256" key="2">
    <source>
        <dbReference type="ARBA" id="ARBA00006024"/>
    </source>
</evidence>
<dbReference type="Gene3D" id="3.30.70.100">
    <property type="match status" value="1"/>
</dbReference>
<evidence type="ECO:0000256" key="13">
    <source>
        <dbReference type="ARBA" id="ARBA00023065"/>
    </source>
</evidence>
<dbReference type="PRINTS" id="PR00119">
    <property type="entry name" value="CATATPASE"/>
</dbReference>
<evidence type="ECO:0000256" key="3">
    <source>
        <dbReference type="ARBA" id="ARBA00022448"/>
    </source>
</evidence>